<evidence type="ECO:0000313" key="1">
    <source>
        <dbReference type="EMBL" id="DAD95763.1"/>
    </source>
</evidence>
<proteinExistence type="predicted"/>
<name>A0A8S5NNY5_9CAUD</name>
<reference evidence="1" key="1">
    <citation type="journal article" date="2021" name="Proc. Natl. Acad. Sci. U.S.A.">
        <title>A Catalog of Tens of Thousands of Viruses from Human Metagenomes Reveals Hidden Associations with Chronic Diseases.</title>
        <authorList>
            <person name="Tisza M.J."/>
            <person name="Buck C.B."/>
        </authorList>
    </citation>
    <scope>NUCLEOTIDE SEQUENCE</scope>
    <source>
        <strain evidence="1">Cthh925</strain>
    </source>
</reference>
<organism evidence="1">
    <name type="scientific">Siphoviridae sp. cthh925</name>
    <dbReference type="NCBI Taxonomy" id="2826425"/>
    <lineage>
        <taxon>Viruses</taxon>
        <taxon>Duplodnaviria</taxon>
        <taxon>Heunggongvirae</taxon>
        <taxon>Uroviricota</taxon>
        <taxon>Caudoviricetes</taxon>
    </lineage>
</organism>
<sequence>MRINIVAVKQLIQEKFRNNQSWFAEELTMDAHYFNQIMKGTKEPTSPKACRGIIDYCKRNGLNINDYIIF</sequence>
<dbReference type="EMBL" id="BK015200">
    <property type="protein sequence ID" value="DAD95763.1"/>
    <property type="molecule type" value="Genomic_DNA"/>
</dbReference>
<accession>A0A8S5NNY5</accession>
<protein>
    <submittedName>
        <fullName evidence="1">LAC REPRESSOR HEADPIECE/DNA Complex, HALF-OPERATOR, LAC OPERATOR, LAC</fullName>
    </submittedName>
</protein>